<keyword evidence="3 11" id="KW-0808">Transferase</keyword>
<feature type="modified residue" description="Phosphohistidine; by HPr" evidence="11">
    <location>
        <position position="229"/>
    </location>
</feature>
<dbReference type="Pfam" id="PF00370">
    <property type="entry name" value="FGGY_N"/>
    <property type="match status" value="1"/>
</dbReference>
<dbReference type="GO" id="GO:0004370">
    <property type="term" value="F:glycerol kinase activity"/>
    <property type="evidence" value="ECO:0007669"/>
    <property type="project" value="UniProtKB-UniRule"/>
</dbReference>
<comment type="function">
    <text evidence="9 11">Key enzyme in the regulation of glycerol uptake and metabolism. Catalyzes the phosphorylation of glycerol to yield sn-glycerol 3-phosphate.</text>
</comment>
<dbReference type="SUPFAM" id="SSF53067">
    <property type="entry name" value="Actin-like ATPase domain"/>
    <property type="match status" value="2"/>
</dbReference>
<evidence type="ECO:0000256" key="8">
    <source>
        <dbReference type="ARBA" id="ARBA00052101"/>
    </source>
</evidence>
<comment type="subunit">
    <text evidence="10 11">Homotetramer and homodimer (in equilibrium).</text>
</comment>
<feature type="domain" description="Carbohydrate kinase FGGY C-terminal" evidence="14">
    <location>
        <begin position="260"/>
        <end position="448"/>
    </location>
</feature>
<dbReference type="HAMAP" id="MF_00186">
    <property type="entry name" value="Glycerol_kin"/>
    <property type="match status" value="1"/>
</dbReference>
<dbReference type="FunFam" id="3.30.420.40:FF:000007">
    <property type="entry name" value="Glycerol kinase"/>
    <property type="match status" value="1"/>
</dbReference>
<dbReference type="Gene3D" id="3.30.420.40">
    <property type="match status" value="2"/>
</dbReference>
<comment type="PTM">
    <text evidence="11">The phosphoenolpyruvate-dependent sugar phosphotransferase system (PTS), including enzyme I, and histidine-containing protein (HPr) are required for the phosphorylation, which leads to the activation of the enzyme.</text>
</comment>
<dbReference type="GO" id="GO:0005829">
    <property type="term" value="C:cytosol"/>
    <property type="evidence" value="ECO:0007669"/>
    <property type="project" value="TreeGrafter"/>
</dbReference>
<dbReference type="PIRSF" id="PIRSF000538">
    <property type="entry name" value="GlpK"/>
    <property type="match status" value="1"/>
</dbReference>
<feature type="binding site" evidence="11">
    <location>
        <position position="265"/>
    </location>
    <ligand>
        <name>ATP</name>
        <dbReference type="ChEBI" id="CHEBI:30616"/>
    </ligand>
</feature>
<comment type="caution">
    <text evidence="15">The sequence shown here is derived from an EMBL/GenBank/DDBJ whole genome shotgun (WGS) entry which is preliminary data.</text>
</comment>
<feature type="binding site" evidence="11">
    <location>
        <position position="16"/>
    </location>
    <ligand>
        <name>ADP</name>
        <dbReference type="ChEBI" id="CHEBI:456216"/>
    </ligand>
</feature>
<evidence type="ECO:0000256" key="4">
    <source>
        <dbReference type="ARBA" id="ARBA00022741"/>
    </source>
</evidence>
<feature type="binding site" evidence="11">
    <location>
        <position position="244"/>
    </location>
    <ligand>
        <name>glycerol</name>
        <dbReference type="ChEBI" id="CHEBI:17754"/>
    </ligand>
</feature>
<feature type="binding site" evidence="11">
    <location>
        <position position="134"/>
    </location>
    <ligand>
        <name>glycerol</name>
        <dbReference type="ChEBI" id="CHEBI:17754"/>
    </ligand>
</feature>
<protein>
    <recommendedName>
        <fullName evidence="11">Glycerol kinase</fullName>
        <ecNumber evidence="11">2.7.1.30</ecNumber>
    </recommendedName>
    <alternativeName>
        <fullName evidence="11">ATP:glycerol 3-phosphotransferase</fullName>
    </alternativeName>
    <alternativeName>
        <fullName evidence="11">Glycerokinase</fullName>
        <shortName evidence="11">GK</shortName>
    </alternativeName>
</protein>
<feature type="binding site" evidence="11">
    <location>
        <position position="82"/>
    </location>
    <ligand>
        <name>sn-glycerol 3-phosphate</name>
        <dbReference type="ChEBI" id="CHEBI:57597"/>
    </ligand>
</feature>
<feature type="binding site" evidence="11">
    <location>
        <position position="14"/>
    </location>
    <ligand>
        <name>ATP</name>
        <dbReference type="ChEBI" id="CHEBI:30616"/>
    </ligand>
</feature>
<feature type="binding site" evidence="11">
    <location>
        <position position="308"/>
    </location>
    <ligand>
        <name>ADP</name>
        <dbReference type="ChEBI" id="CHEBI:456216"/>
    </ligand>
</feature>
<feature type="binding site" evidence="11">
    <location>
        <position position="308"/>
    </location>
    <ligand>
        <name>ATP</name>
        <dbReference type="ChEBI" id="CHEBI:30616"/>
    </ligand>
</feature>
<dbReference type="STRING" id="1167632.GCA_000286335_00867"/>
<dbReference type="PROSITE" id="PS00445">
    <property type="entry name" value="FGGY_KINASES_2"/>
    <property type="match status" value="1"/>
</dbReference>
<comment type="catalytic activity">
    <reaction evidence="8 11">
        <text>glycerol + ATP = sn-glycerol 3-phosphate + ADP + H(+)</text>
        <dbReference type="Rhea" id="RHEA:21644"/>
        <dbReference type="ChEBI" id="CHEBI:15378"/>
        <dbReference type="ChEBI" id="CHEBI:17754"/>
        <dbReference type="ChEBI" id="CHEBI:30616"/>
        <dbReference type="ChEBI" id="CHEBI:57597"/>
        <dbReference type="ChEBI" id="CHEBI:456216"/>
        <dbReference type="EC" id="2.7.1.30"/>
    </reaction>
</comment>
<dbReference type="Proteomes" id="UP000241209">
    <property type="component" value="Unassembled WGS sequence"/>
</dbReference>
<dbReference type="CDD" id="cd07786">
    <property type="entry name" value="FGGY_EcGK_like"/>
    <property type="match status" value="1"/>
</dbReference>
<comment type="pathway">
    <text evidence="1 11">Polyol metabolism; glycerol degradation via glycerol kinase pathway; sn-glycerol 3-phosphate from glycerol: step 1/1.</text>
</comment>
<evidence type="ECO:0000256" key="2">
    <source>
        <dbReference type="ARBA" id="ARBA00009156"/>
    </source>
</evidence>
<accession>A0A2T4PRV9</accession>
<organism evidence="15 16">
    <name type="scientific">Mammaliicoccus vitulinus</name>
    <dbReference type="NCBI Taxonomy" id="71237"/>
    <lineage>
        <taxon>Bacteria</taxon>
        <taxon>Bacillati</taxon>
        <taxon>Bacillota</taxon>
        <taxon>Bacilli</taxon>
        <taxon>Bacillales</taxon>
        <taxon>Staphylococcaceae</taxon>
        <taxon>Mammaliicoccus</taxon>
    </lineage>
</organism>
<dbReference type="EMBL" id="PZFK01000020">
    <property type="protein sequence ID" value="PTI28995.1"/>
    <property type="molecule type" value="Genomic_DNA"/>
</dbReference>
<evidence type="ECO:0000256" key="11">
    <source>
        <dbReference type="HAMAP-Rule" id="MF_00186"/>
    </source>
</evidence>
<sequence>MEKYILSIDQGTTSSRAILFDKEGTIKFVSQREFKQYFPKGGWVEHDSNEIWTSVLAVISSVLNENNISPKQIEGIGITNQRETAVVWDKNTGRPVYHAIVWQSRQTQEICAELKAKDLEPIFREKTGLLLDPYFSGTKVKWILDNVEGAREKAENGDLLFGTIDTWLIWKFTGETHVTDYSNASRTLMYNIYDLKWDEELLEYLDVPASMLPEVKPSSEVYGYTQEHHFFGEKIAIAGVAGDQQAALFGQACFESGDVKNTYGTGGFMLMNTGEKPVKSESGLLTTLAYGLDGKVNYALEGSIFVSGSAIQWLRDGLRMIKSAPASEAYAKRVKSTEGVYVVPAFVGLGTPYWDADARGAIFGLTRGTEKEHFIRATLESLCYQTRDVLEAMEKDSGINVETLRVDGGAVKNNFLMQFQADIVNTPVERPEVSETTALGAAYLAGLAVGFWKSKDEIQQRWKLETEFKPELEEEEREKLYKGWKTAVKATQAFKLD</sequence>
<feature type="binding site" evidence="11">
    <location>
        <position position="83"/>
    </location>
    <ligand>
        <name>glycerol</name>
        <dbReference type="ChEBI" id="CHEBI:17754"/>
    </ligand>
</feature>
<feature type="binding site" evidence="11">
    <location>
        <position position="409"/>
    </location>
    <ligand>
        <name>ADP</name>
        <dbReference type="ChEBI" id="CHEBI:456216"/>
    </ligand>
</feature>
<dbReference type="FunFam" id="3.30.420.40:FF:000008">
    <property type="entry name" value="Glycerol kinase"/>
    <property type="match status" value="1"/>
</dbReference>
<dbReference type="AlphaFoldDB" id="A0A2T4PRV9"/>
<feature type="binding site" evidence="11">
    <location>
        <position position="83"/>
    </location>
    <ligand>
        <name>sn-glycerol 3-phosphate</name>
        <dbReference type="ChEBI" id="CHEBI:57597"/>
    </ligand>
</feature>
<keyword evidence="6 11" id="KW-0319">Glycerol metabolism</keyword>
<evidence type="ECO:0000313" key="16">
    <source>
        <dbReference type="Proteomes" id="UP000241209"/>
    </source>
</evidence>
<dbReference type="Pfam" id="PF02782">
    <property type="entry name" value="FGGY_C"/>
    <property type="match status" value="1"/>
</dbReference>
<dbReference type="RefSeq" id="WP_107557174.1">
    <property type="nucleotide sequence ID" value="NZ_PZFK01000020.1"/>
</dbReference>
<evidence type="ECO:0000256" key="6">
    <source>
        <dbReference type="ARBA" id="ARBA00022798"/>
    </source>
</evidence>
<feature type="binding site" evidence="11">
    <location>
        <position position="243"/>
    </location>
    <ligand>
        <name>sn-glycerol 3-phosphate</name>
        <dbReference type="ChEBI" id="CHEBI:57597"/>
    </ligand>
</feature>
<dbReference type="NCBIfam" id="NF000756">
    <property type="entry name" value="PRK00047.1"/>
    <property type="match status" value="1"/>
</dbReference>
<feature type="binding site" evidence="11">
    <location>
        <position position="265"/>
    </location>
    <ligand>
        <name>ADP</name>
        <dbReference type="ChEBI" id="CHEBI:456216"/>
    </ligand>
</feature>
<feature type="binding site" evidence="11">
    <location>
        <position position="82"/>
    </location>
    <ligand>
        <name>glycerol</name>
        <dbReference type="ChEBI" id="CHEBI:17754"/>
    </ligand>
</feature>
<feature type="binding site" evidence="11">
    <location>
        <position position="12"/>
    </location>
    <ligand>
        <name>ATP</name>
        <dbReference type="ChEBI" id="CHEBI:30616"/>
    </ligand>
</feature>
<comment type="similarity">
    <text evidence="2 11 12">Belongs to the FGGY kinase family.</text>
</comment>
<dbReference type="InterPro" id="IPR043129">
    <property type="entry name" value="ATPase_NBD"/>
</dbReference>
<feature type="binding site" evidence="11">
    <location>
        <position position="409"/>
    </location>
    <ligand>
        <name>ATP</name>
        <dbReference type="ChEBI" id="CHEBI:30616"/>
    </ligand>
</feature>
<keyword evidence="4 11" id="KW-0547">Nucleotide-binding</keyword>
<dbReference type="UniPathway" id="UPA00618">
    <property type="reaction ID" value="UER00672"/>
</dbReference>
<feature type="binding site" evidence="11">
    <location>
        <position position="243"/>
    </location>
    <ligand>
        <name>glycerol</name>
        <dbReference type="ChEBI" id="CHEBI:17754"/>
    </ligand>
</feature>
<evidence type="ECO:0000256" key="3">
    <source>
        <dbReference type="ARBA" id="ARBA00022679"/>
    </source>
</evidence>
<dbReference type="InterPro" id="IPR000577">
    <property type="entry name" value="Carb_kinase_FGGY"/>
</dbReference>
<feature type="binding site" evidence="11">
    <location>
        <position position="13"/>
    </location>
    <ligand>
        <name>ATP</name>
        <dbReference type="ChEBI" id="CHEBI:30616"/>
    </ligand>
</feature>
<keyword evidence="11" id="KW-0597">Phosphoprotein</keyword>
<evidence type="ECO:0000313" key="15">
    <source>
        <dbReference type="EMBL" id="PTI28995.1"/>
    </source>
</evidence>
<feature type="binding site" evidence="11">
    <location>
        <position position="312"/>
    </location>
    <ligand>
        <name>ATP</name>
        <dbReference type="ChEBI" id="CHEBI:30616"/>
    </ligand>
</feature>
<dbReference type="GO" id="GO:0019563">
    <property type="term" value="P:glycerol catabolic process"/>
    <property type="evidence" value="ECO:0007669"/>
    <property type="project" value="UniProtKB-UniRule"/>
</dbReference>
<evidence type="ECO:0000256" key="9">
    <source>
        <dbReference type="ARBA" id="ARBA00054633"/>
    </source>
</evidence>
<evidence type="ECO:0000259" key="14">
    <source>
        <dbReference type="Pfam" id="PF02782"/>
    </source>
</evidence>
<feature type="binding site" evidence="11">
    <location>
        <position position="12"/>
    </location>
    <ligand>
        <name>ADP</name>
        <dbReference type="ChEBI" id="CHEBI:456216"/>
    </ligand>
</feature>
<evidence type="ECO:0000256" key="7">
    <source>
        <dbReference type="ARBA" id="ARBA00022840"/>
    </source>
</evidence>
<dbReference type="NCBIfam" id="TIGR01311">
    <property type="entry name" value="glycerol_kin"/>
    <property type="match status" value="1"/>
</dbReference>
<evidence type="ECO:0000256" key="5">
    <source>
        <dbReference type="ARBA" id="ARBA00022777"/>
    </source>
</evidence>
<evidence type="ECO:0000259" key="13">
    <source>
        <dbReference type="Pfam" id="PF00370"/>
    </source>
</evidence>
<feature type="domain" description="Carbohydrate kinase FGGY N-terminal" evidence="13">
    <location>
        <begin position="4"/>
        <end position="250"/>
    </location>
</feature>
<dbReference type="GO" id="GO:0006072">
    <property type="term" value="P:glycerol-3-phosphate metabolic process"/>
    <property type="evidence" value="ECO:0007669"/>
    <property type="project" value="InterPro"/>
</dbReference>
<dbReference type="PANTHER" id="PTHR10196">
    <property type="entry name" value="SUGAR KINASE"/>
    <property type="match status" value="1"/>
</dbReference>
<dbReference type="PROSITE" id="PS00933">
    <property type="entry name" value="FGGY_KINASES_1"/>
    <property type="match status" value="1"/>
</dbReference>
<dbReference type="InterPro" id="IPR018484">
    <property type="entry name" value="FGGY_N"/>
</dbReference>
<evidence type="ECO:0000256" key="1">
    <source>
        <dbReference type="ARBA" id="ARBA00005190"/>
    </source>
</evidence>
<dbReference type="InterPro" id="IPR005999">
    <property type="entry name" value="Glycerol_kin"/>
</dbReference>
<reference evidence="15 16" key="1">
    <citation type="journal article" date="2016" name="Front. Microbiol.">
        <title>Comprehensive Phylogenetic Analysis of Bovine Non-aureus Staphylococci Species Based on Whole-Genome Sequencing.</title>
        <authorList>
            <person name="Naushad S."/>
            <person name="Barkema H.W."/>
            <person name="Luby C."/>
            <person name="Condas L.A."/>
            <person name="Nobrega D.B."/>
            <person name="Carson D.A."/>
            <person name="De Buck J."/>
        </authorList>
    </citation>
    <scope>NUCLEOTIDE SEQUENCE [LARGE SCALE GENOMIC DNA]</scope>
    <source>
        <strain evidence="15 16">SNUC 2204</strain>
    </source>
</reference>
<name>A0A2T4PRV9_9STAP</name>
<dbReference type="EC" id="2.7.1.30" evidence="11"/>
<feature type="binding site" evidence="11">
    <location>
        <position position="413"/>
    </location>
    <ligand>
        <name>ADP</name>
        <dbReference type="ChEBI" id="CHEBI:456216"/>
    </ligand>
</feature>
<keyword evidence="5 11" id="KW-0418">Kinase</keyword>
<dbReference type="GO" id="GO:0005524">
    <property type="term" value="F:ATP binding"/>
    <property type="evidence" value="ECO:0007669"/>
    <property type="project" value="UniProtKB-UniRule"/>
</dbReference>
<evidence type="ECO:0000256" key="12">
    <source>
        <dbReference type="RuleBase" id="RU003733"/>
    </source>
</evidence>
<comment type="activity regulation">
    <text evidence="11">Activated by phosphorylation and inhibited by fructose 1,6-bisphosphate (FBP).</text>
</comment>
<dbReference type="InterPro" id="IPR018485">
    <property type="entry name" value="FGGY_C"/>
</dbReference>
<gene>
    <name evidence="11 15" type="primary">glpK</name>
    <name evidence="15" type="ORF">BU072_09900</name>
</gene>
<keyword evidence="7 11" id="KW-0067">ATP-binding</keyword>
<feature type="binding site" evidence="11">
    <location>
        <position position="12"/>
    </location>
    <ligand>
        <name>sn-glycerol 3-phosphate</name>
        <dbReference type="ChEBI" id="CHEBI:57597"/>
    </ligand>
</feature>
<dbReference type="InterPro" id="IPR018483">
    <property type="entry name" value="Carb_kinase_FGGY_CS"/>
</dbReference>
<proteinExistence type="inferred from homology"/>
<feature type="binding site" evidence="11">
    <location>
        <position position="134"/>
    </location>
    <ligand>
        <name>sn-glycerol 3-phosphate</name>
        <dbReference type="ChEBI" id="CHEBI:57597"/>
    </ligand>
</feature>
<dbReference type="PANTHER" id="PTHR10196:SF69">
    <property type="entry name" value="GLYCEROL KINASE"/>
    <property type="match status" value="1"/>
</dbReference>
<evidence type="ECO:0000256" key="10">
    <source>
        <dbReference type="ARBA" id="ARBA00063665"/>
    </source>
</evidence>